<dbReference type="EMBL" id="JH719395">
    <property type="protein sequence ID" value="EJC80757.1"/>
    <property type="molecule type" value="Genomic_DNA"/>
</dbReference>
<evidence type="ECO:0000313" key="2">
    <source>
        <dbReference type="EMBL" id="EJC80757.1"/>
    </source>
</evidence>
<sequence>MEHQNKSDKPCAHAHPHAATTEHRQERCVSPKKTFFQQLLLDWACGCDLFYPVQRHEHFAKSEEDDKGAKTRW</sequence>
<dbReference type="Proteomes" id="UP000005732">
    <property type="component" value="Unassembled WGS sequence"/>
</dbReference>
<protein>
    <submittedName>
        <fullName evidence="2">Uncharacterized protein</fullName>
    </submittedName>
</protein>
<gene>
    <name evidence="2" type="ORF">Rleg4DRAFT_2403</name>
</gene>
<proteinExistence type="predicted"/>
<name>J0CC90_RHILT</name>
<feature type="region of interest" description="Disordered" evidence="1">
    <location>
        <begin position="1"/>
        <end position="26"/>
    </location>
</feature>
<dbReference type="HOGENOM" id="CLU_176770_0_0_5"/>
<feature type="compositionally biased region" description="Basic and acidic residues" evidence="1">
    <location>
        <begin position="1"/>
        <end position="11"/>
    </location>
</feature>
<organism evidence="2 3">
    <name type="scientific">Rhizobium leguminosarum bv. trifolii WSM2297</name>
    <dbReference type="NCBI Taxonomy" id="754762"/>
    <lineage>
        <taxon>Bacteria</taxon>
        <taxon>Pseudomonadati</taxon>
        <taxon>Pseudomonadota</taxon>
        <taxon>Alphaproteobacteria</taxon>
        <taxon>Hyphomicrobiales</taxon>
        <taxon>Rhizobiaceae</taxon>
        <taxon>Rhizobium/Agrobacterium group</taxon>
        <taxon>Rhizobium</taxon>
    </lineage>
</organism>
<reference evidence="2 3" key="1">
    <citation type="submission" date="2012-02" db="EMBL/GenBank/DDBJ databases">
        <title>Improved High-Quality Draft Sequence of Rhizobium leguminosarum bv. trifolii WSM2297.</title>
        <authorList>
            <consortium name="US DOE Joint Genome Institute"/>
            <person name="Lucas S."/>
            <person name="Han J."/>
            <person name="Lapidus A."/>
            <person name="Cheng J.-F."/>
            <person name="Goodwin L."/>
            <person name="Pitluck S."/>
            <person name="Peters L."/>
            <person name="Ovchinnikova G."/>
            <person name="Zhang X."/>
            <person name="Detter J.C."/>
            <person name="Han C."/>
            <person name="Tapia R."/>
            <person name="Land M."/>
            <person name="Hauser L."/>
            <person name="Kyrpides N."/>
            <person name="Ivanova N."/>
            <person name="Pagani I."/>
            <person name="Brau L."/>
            <person name="Yates R."/>
            <person name="O'Hara G."/>
            <person name="Rui T."/>
            <person name="Howieson J."/>
            <person name="Reeve W."/>
            <person name="Woyke T."/>
        </authorList>
    </citation>
    <scope>NUCLEOTIDE SEQUENCE [LARGE SCALE GENOMIC DNA]</scope>
    <source>
        <strain evidence="2 3">WSM2297</strain>
    </source>
</reference>
<evidence type="ECO:0000256" key="1">
    <source>
        <dbReference type="SAM" id="MobiDB-lite"/>
    </source>
</evidence>
<dbReference type="AlphaFoldDB" id="J0CC90"/>
<evidence type="ECO:0000313" key="3">
    <source>
        <dbReference type="Proteomes" id="UP000005732"/>
    </source>
</evidence>
<dbReference type="OrthoDB" id="8378051at2"/>
<accession>J0CC90</accession>